<dbReference type="Pfam" id="PF00571">
    <property type="entry name" value="CBS"/>
    <property type="match status" value="2"/>
</dbReference>
<dbReference type="SMART" id="SM00116">
    <property type="entry name" value="CBS"/>
    <property type="match status" value="2"/>
</dbReference>
<evidence type="ECO:0000256" key="2">
    <source>
        <dbReference type="PROSITE-ProRule" id="PRU00703"/>
    </source>
</evidence>
<dbReference type="Proteomes" id="UP001245683">
    <property type="component" value="Unassembled WGS sequence"/>
</dbReference>
<keyword evidence="5" id="KW-1185">Reference proteome</keyword>
<feature type="domain" description="CBS" evidence="3">
    <location>
        <begin position="128"/>
        <end position="183"/>
    </location>
</feature>
<organism evidence="4 5">
    <name type="scientific">Thermococcus waiotapuensis</name>
    <dbReference type="NCBI Taxonomy" id="90909"/>
    <lineage>
        <taxon>Archaea</taxon>
        <taxon>Methanobacteriati</taxon>
        <taxon>Methanobacteriota</taxon>
        <taxon>Thermococci</taxon>
        <taxon>Thermococcales</taxon>
        <taxon>Thermococcaceae</taxon>
        <taxon>Thermococcus</taxon>
    </lineage>
</organism>
<dbReference type="EMBL" id="JAVDZE010000002">
    <property type="protein sequence ID" value="MDV3104180.1"/>
    <property type="molecule type" value="Genomic_DNA"/>
</dbReference>
<evidence type="ECO:0000259" key="3">
    <source>
        <dbReference type="PROSITE" id="PS51371"/>
    </source>
</evidence>
<dbReference type="PROSITE" id="PS51371">
    <property type="entry name" value="CBS"/>
    <property type="match status" value="2"/>
</dbReference>
<dbReference type="RefSeq" id="WP_315341995.1">
    <property type="nucleotide sequence ID" value="NZ_JAVDZE010000002.1"/>
</dbReference>
<dbReference type="InterPro" id="IPR051257">
    <property type="entry name" value="Diverse_CBS-Domain"/>
</dbReference>
<evidence type="ECO:0000313" key="4">
    <source>
        <dbReference type="EMBL" id="MDV3104180.1"/>
    </source>
</evidence>
<dbReference type="InterPro" id="IPR000644">
    <property type="entry name" value="CBS_dom"/>
</dbReference>
<evidence type="ECO:0000256" key="1">
    <source>
        <dbReference type="ARBA" id="ARBA00023122"/>
    </source>
</evidence>
<sequence length="183" mass="20770">MAEKTSRASSAKAKKIHIIHSKRRLIQMKRKEELSHNIRYISKVPVKLVMDREFLTLRPDDSLSKLVQNLEGEESSAVVVDDDGRLLGFITMKDLLHLFEPPGKYSIVGINLLKKYSLSRASCVGDIMVKKPITIHVDDDLGRAVKLMLETGKHHLPVVDDENRVRGLLEVKDIIRLIRIVST</sequence>
<proteinExistence type="predicted"/>
<dbReference type="Gene3D" id="3.10.580.10">
    <property type="entry name" value="CBS-domain"/>
    <property type="match status" value="2"/>
</dbReference>
<evidence type="ECO:0000313" key="5">
    <source>
        <dbReference type="Proteomes" id="UP001245683"/>
    </source>
</evidence>
<name>A0AAE4T1G5_9EURY</name>
<dbReference type="PANTHER" id="PTHR43080:SF2">
    <property type="entry name" value="CBS DOMAIN-CONTAINING PROTEIN"/>
    <property type="match status" value="1"/>
</dbReference>
<reference evidence="4 5" key="1">
    <citation type="submission" date="2023-08" db="EMBL/GenBank/DDBJ databases">
        <title>Draft genome sequence of Thermococcus waiotapuensis WT1T, a thermophilic sulphur-dependent archaeon from order Thermococcales.</title>
        <authorList>
            <person name="Manners S.H."/>
            <person name="Carere C.R."/>
            <person name="Dhami M.K."/>
            <person name="Dobson R.C.J."/>
            <person name="Stott M.B."/>
        </authorList>
    </citation>
    <scope>NUCLEOTIDE SEQUENCE [LARGE SCALE GENOMIC DNA]</scope>
    <source>
        <strain evidence="4 5">WT1</strain>
    </source>
</reference>
<accession>A0AAE4T1G5</accession>
<dbReference type="InterPro" id="IPR046342">
    <property type="entry name" value="CBS_dom_sf"/>
</dbReference>
<dbReference type="SUPFAM" id="SSF54631">
    <property type="entry name" value="CBS-domain pair"/>
    <property type="match status" value="1"/>
</dbReference>
<comment type="caution">
    <text evidence="4">The sequence shown here is derived from an EMBL/GenBank/DDBJ whole genome shotgun (WGS) entry which is preliminary data.</text>
</comment>
<protein>
    <submittedName>
        <fullName evidence="4">CBS domain-containing protein</fullName>
    </submittedName>
</protein>
<gene>
    <name evidence="4" type="ORF">RBI02_06475</name>
</gene>
<keyword evidence="1 2" id="KW-0129">CBS domain</keyword>
<dbReference type="PANTHER" id="PTHR43080">
    <property type="entry name" value="CBS DOMAIN-CONTAINING PROTEIN CBSX3, MITOCHONDRIAL"/>
    <property type="match status" value="1"/>
</dbReference>
<dbReference type="CDD" id="cd02205">
    <property type="entry name" value="CBS_pair_SF"/>
    <property type="match status" value="1"/>
</dbReference>
<feature type="domain" description="CBS" evidence="3">
    <location>
        <begin position="50"/>
        <end position="106"/>
    </location>
</feature>
<dbReference type="AlphaFoldDB" id="A0AAE4T1G5"/>